<evidence type="ECO:0000313" key="4">
    <source>
        <dbReference type="Proteomes" id="UP000070121"/>
    </source>
</evidence>
<feature type="compositionally biased region" description="Basic residues" evidence="1">
    <location>
        <begin position="146"/>
        <end position="161"/>
    </location>
</feature>
<protein>
    <submittedName>
        <fullName evidence="3">Uncharacterized protein</fullName>
    </submittedName>
</protein>
<dbReference type="AlphaFoldDB" id="A0A135V7N4"/>
<keyword evidence="2" id="KW-0812">Transmembrane</keyword>
<evidence type="ECO:0000256" key="1">
    <source>
        <dbReference type="SAM" id="MobiDB-lite"/>
    </source>
</evidence>
<name>A0A135V7N4_9PEZI</name>
<proteinExistence type="predicted"/>
<gene>
    <name evidence="3" type="ORF">CSAL01_08447</name>
</gene>
<evidence type="ECO:0000256" key="2">
    <source>
        <dbReference type="SAM" id="Phobius"/>
    </source>
</evidence>
<sequence length="266" mass="29293">MTTSPCRVKPLGGSSNWHRASACHHATEQSTLGFRQQCSQCPVTRSPPGGSLKRRMERETLLRKRSQVSTPYSGFPFHVNFSFAPFIAFSLIRVVLSLLFLFPSETLVHLGHQLESERQDATSSPCHWGQRISQRPGVLRATSPPPRKRHHEPSQPAHHRRDMPPTAHRLLRASAPSHNFEKGTSANPHAAGISFLGLALYLGVCCASEGVVGWGQAHGSAGDNRSQGRHHPFLDSVEQVQVKLSSRGDNFGARHASTFDRLTLGH</sequence>
<feature type="transmembrane region" description="Helical" evidence="2">
    <location>
        <begin position="81"/>
        <end position="102"/>
    </location>
</feature>
<accession>A0A135V7N4</accession>
<comment type="caution">
    <text evidence="3">The sequence shown here is derived from an EMBL/GenBank/DDBJ whole genome shotgun (WGS) entry which is preliminary data.</text>
</comment>
<dbReference type="Proteomes" id="UP000070121">
    <property type="component" value="Unassembled WGS sequence"/>
</dbReference>
<dbReference type="EMBL" id="JFFI01000245">
    <property type="protein sequence ID" value="KXH68693.1"/>
    <property type="molecule type" value="Genomic_DNA"/>
</dbReference>
<keyword evidence="4" id="KW-1185">Reference proteome</keyword>
<reference evidence="3 4" key="1">
    <citation type="submission" date="2014-02" db="EMBL/GenBank/DDBJ databases">
        <title>The genome sequence of Colletotrichum salicis CBS 607.94.</title>
        <authorList>
            <person name="Baroncelli R."/>
            <person name="Thon M.R."/>
        </authorList>
    </citation>
    <scope>NUCLEOTIDE SEQUENCE [LARGE SCALE GENOMIC DNA]</scope>
    <source>
        <strain evidence="3 4">CBS 607.94</strain>
    </source>
</reference>
<organism evidence="3 4">
    <name type="scientific">Colletotrichum salicis</name>
    <dbReference type="NCBI Taxonomy" id="1209931"/>
    <lineage>
        <taxon>Eukaryota</taxon>
        <taxon>Fungi</taxon>
        <taxon>Dikarya</taxon>
        <taxon>Ascomycota</taxon>
        <taxon>Pezizomycotina</taxon>
        <taxon>Sordariomycetes</taxon>
        <taxon>Hypocreomycetidae</taxon>
        <taxon>Glomerellales</taxon>
        <taxon>Glomerellaceae</taxon>
        <taxon>Colletotrichum</taxon>
        <taxon>Colletotrichum acutatum species complex</taxon>
    </lineage>
</organism>
<feature type="region of interest" description="Disordered" evidence="1">
    <location>
        <begin position="119"/>
        <end position="163"/>
    </location>
</feature>
<keyword evidence="2" id="KW-1133">Transmembrane helix</keyword>
<keyword evidence="2" id="KW-0472">Membrane</keyword>
<evidence type="ECO:0000313" key="3">
    <source>
        <dbReference type="EMBL" id="KXH68693.1"/>
    </source>
</evidence>